<dbReference type="InterPro" id="IPR007551">
    <property type="entry name" value="YajQ/Smlt4090-like"/>
</dbReference>
<protein>
    <recommendedName>
        <fullName evidence="3">Nucleotide-binding protein SAMN04488700_1776</fullName>
    </recommendedName>
</protein>
<dbReference type="InterPro" id="IPR035570">
    <property type="entry name" value="UPF0234_N"/>
</dbReference>
<organism evidence="4 5">
    <name type="scientific">Carnobacterium iners</name>
    <dbReference type="NCBI Taxonomy" id="1073423"/>
    <lineage>
        <taxon>Bacteria</taxon>
        <taxon>Bacillati</taxon>
        <taxon>Bacillota</taxon>
        <taxon>Bacilli</taxon>
        <taxon>Lactobacillales</taxon>
        <taxon>Carnobacteriaceae</taxon>
        <taxon>Carnobacterium</taxon>
    </lineage>
</organism>
<dbReference type="OrthoDB" id="9801447at2"/>
<dbReference type="GO" id="GO:0005829">
    <property type="term" value="C:cytosol"/>
    <property type="evidence" value="ECO:0007669"/>
    <property type="project" value="TreeGrafter"/>
</dbReference>
<dbReference type="Proteomes" id="UP000193435">
    <property type="component" value="Unassembled WGS sequence"/>
</dbReference>
<dbReference type="RefSeq" id="WP_085559875.1">
    <property type="nucleotide sequence ID" value="NZ_FOAH01000003.1"/>
</dbReference>
<dbReference type="PANTHER" id="PTHR30476:SF0">
    <property type="entry name" value="UPF0234 PROTEIN YAJQ"/>
    <property type="match status" value="1"/>
</dbReference>
<dbReference type="InterPro" id="IPR036183">
    <property type="entry name" value="YajQ-like_sf"/>
</dbReference>
<evidence type="ECO:0000256" key="3">
    <source>
        <dbReference type="HAMAP-Rule" id="MF_00632"/>
    </source>
</evidence>
<dbReference type="AlphaFoldDB" id="A0A1X7NDA2"/>
<dbReference type="PANTHER" id="PTHR30476">
    <property type="entry name" value="UPF0234 PROTEIN YAJQ"/>
    <property type="match status" value="1"/>
</dbReference>
<evidence type="ECO:0000313" key="5">
    <source>
        <dbReference type="Proteomes" id="UP000193435"/>
    </source>
</evidence>
<gene>
    <name evidence="4" type="ORF">SAMN04488700_1776</name>
</gene>
<evidence type="ECO:0000256" key="1">
    <source>
        <dbReference type="ARBA" id="ARBA00022741"/>
    </source>
</evidence>
<dbReference type="SUPFAM" id="SSF89963">
    <property type="entry name" value="YajQ-like"/>
    <property type="match status" value="2"/>
</dbReference>
<dbReference type="NCBIfam" id="NF003819">
    <property type="entry name" value="PRK05412.1"/>
    <property type="match status" value="1"/>
</dbReference>
<dbReference type="GO" id="GO:0000166">
    <property type="term" value="F:nucleotide binding"/>
    <property type="evidence" value="ECO:0007669"/>
    <property type="project" value="UniProtKB-UniRule"/>
</dbReference>
<dbReference type="Gene3D" id="3.30.70.990">
    <property type="entry name" value="YajQ-like, domain 2"/>
    <property type="match status" value="1"/>
</dbReference>
<dbReference type="Gene3D" id="3.30.70.860">
    <property type="match status" value="1"/>
</dbReference>
<name>A0A1X7NDA2_9LACT</name>
<evidence type="ECO:0000313" key="4">
    <source>
        <dbReference type="EMBL" id="SMH35192.1"/>
    </source>
</evidence>
<sequence>MAKEASFDIVSETNLEEVKNAIQMVKKEIDTRFDFKGTISEVKLEKDQLVIVSESEFKLEQVKDILTNKLVKRDISSKNLHFEKIEKAFGGNIRQTADLVNGIDKENTKKIIQLIKQAELKVKTQIQDDQIRVTGKNRDDLQKVMALLREANLPIALQFTNYR</sequence>
<dbReference type="CDD" id="cd11740">
    <property type="entry name" value="YajQ_like"/>
    <property type="match status" value="1"/>
</dbReference>
<comment type="function">
    <text evidence="3">Nucleotide-binding protein.</text>
</comment>
<dbReference type="EMBL" id="FXBJ01000002">
    <property type="protein sequence ID" value="SMH35192.1"/>
    <property type="molecule type" value="Genomic_DNA"/>
</dbReference>
<proteinExistence type="inferred from homology"/>
<comment type="similarity">
    <text evidence="2 3">Belongs to the YajQ family.</text>
</comment>
<accession>A0A1X7NDA2</accession>
<dbReference type="HAMAP" id="MF_00632">
    <property type="entry name" value="UPF0234"/>
    <property type="match status" value="1"/>
</dbReference>
<dbReference type="InterPro" id="IPR035571">
    <property type="entry name" value="UPF0234-like_C"/>
</dbReference>
<reference evidence="4 5" key="1">
    <citation type="submission" date="2017-04" db="EMBL/GenBank/DDBJ databases">
        <authorList>
            <person name="Afonso C.L."/>
            <person name="Miller P.J."/>
            <person name="Scott M.A."/>
            <person name="Spackman E."/>
            <person name="Goraichik I."/>
            <person name="Dimitrov K.M."/>
            <person name="Suarez D.L."/>
            <person name="Swayne D.E."/>
        </authorList>
    </citation>
    <scope>NUCLEOTIDE SEQUENCE [LARGE SCALE GENOMIC DNA]</scope>
    <source>
        <strain evidence="4 5">LMG26642</strain>
    </source>
</reference>
<keyword evidence="1 3" id="KW-0547">Nucleotide-binding</keyword>
<dbReference type="Pfam" id="PF04461">
    <property type="entry name" value="YajQ"/>
    <property type="match status" value="1"/>
</dbReference>
<evidence type="ECO:0000256" key="2">
    <source>
        <dbReference type="ARBA" id="ARBA00093450"/>
    </source>
</evidence>
<dbReference type="STRING" id="1073423.SAMN04488700_1776"/>
<keyword evidence="5" id="KW-1185">Reference proteome</keyword>